<feature type="binding site" evidence="9">
    <location>
        <position position="70"/>
    </location>
    <ligand>
        <name>ATP</name>
        <dbReference type="ChEBI" id="CHEBI:30616"/>
    </ligand>
</feature>
<evidence type="ECO:0000259" key="10">
    <source>
        <dbReference type="PROSITE" id="PS50011"/>
    </source>
</evidence>
<dbReference type="EC" id="2.7.11.1" evidence="1"/>
<evidence type="ECO:0000256" key="5">
    <source>
        <dbReference type="ARBA" id="ARBA00022777"/>
    </source>
</evidence>
<dbReference type="Pfam" id="PF00069">
    <property type="entry name" value="Pkinase"/>
    <property type="match status" value="1"/>
</dbReference>
<dbReference type="GO" id="GO:0004674">
    <property type="term" value="F:protein serine/threonine kinase activity"/>
    <property type="evidence" value="ECO:0007669"/>
    <property type="project" value="UniProtKB-KW"/>
</dbReference>
<dbReference type="InterPro" id="IPR000719">
    <property type="entry name" value="Prot_kinase_dom"/>
</dbReference>
<comment type="catalytic activity">
    <reaction evidence="8">
        <text>L-seryl-[protein] + ATP = O-phospho-L-seryl-[protein] + ADP + H(+)</text>
        <dbReference type="Rhea" id="RHEA:17989"/>
        <dbReference type="Rhea" id="RHEA-COMP:9863"/>
        <dbReference type="Rhea" id="RHEA-COMP:11604"/>
        <dbReference type="ChEBI" id="CHEBI:15378"/>
        <dbReference type="ChEBI" id="CHEBI:29999"/>
        <dbReference type="ChEBI" id="CHEBI:30616"/>
        <dbReference type="ChEBI" id="CHEBI:83421"/>
        <dbReference type="ChEBI" id="CHEBI:456216"/>
        <dbReference type="EC" id="2.7.11.1"/>
    </reaction>
</comment>
<dbReference type="InterPro" id="IPR011009">
    <property type="entry name" value="Kinase-like_dom_sf"/>
</dbReference>
<keyword evidence="5 11" id="KW-0418">Kinase</keyword>
<dbReference type="GO" id="GO:0005524">
    <property type="term" value="F:ATP binding"/>
    <property type="evidence" value="ECO:0007669"/>
    <property type="project" value="UniProtKB-UniRule"/>
</dbReference>
<dbReference type="InterPro" id="IPR017441">
    <property type="entry name" value="Protein_kinase_ATP_BS"/>
</dbReference>
<sequence>MDSLGWFQPSNLLHTQEVMRLYRPGGFHPVRLGDTFKDGRYTVHHKLGWGGFSTVWLAQDESLEEWVALKIITADTPTPSRELQTLQDLHQAHATHRTVQLLDSFVHEGDNGSHQCLVFELLGPTVGSVVADYHMSGHRMGPATVMRITRQLLQGLVSLHRAGYAHGDISGFNLAFTARKAARLSTTAMLELLGAPKVDALVRFDGAPLSLGLPEDLVEAARWDRWFDEDEEDIRLIDLGEAFAHGAEPDKLAQPAALQVPEKIFTGKFDYRVDLWRAGCTIYTLALGSRPFHFFRGMDSLVAQMIHFVEDLPVEWLPEWERMKEGSVYNWAHIPDSMPRKSKLEVIFERGVPEESLKRLFPIIQGLMRFRPEERMSAEAALRLLDERGQQG</sequence>
<dbReference type="Proteomes" id="UP001302745">
    <property type="component" value="Unassembled WGS sequence"/>
</dbReference>
<dbReference type="PANTHER" id="PTHR47634:SF9">
    <property type="entry name" value="PROTEIN KINASE DOMAIN-CONTAINING PROTEIN-RELATED"/>
    <property type="match status" value="1"/>
</dbReference>
<evidence type="ECO:0000313" key="11">
    <source>
        <dbReference type="EMBL" id="KAK4154909.1"/>
    </source>
</evidence>
<accession>A0AAN6VPH6</accession>
<dbReference type="EMBL" id="MU856899">
    <property type="protein sequence ID" value="KAK4154909.1"/>
    <property type="molecule type" value="Genomic_DNA"/>
</dbReference>
<evidence type="ECO:0000256" key="9">
    <source>
        <dbReference type="PROSITE-ProRule" id="PRU10141"/>
    </source>
</evidence>
<evidence type="ECO:0000256" key="2">
    <source>
        <dbReference type="ARBA" id="ARBA00022527"/>
    </source>
</evidence>
<evidence type="ECO:0000256" key="4">
    <source>
        <dbReference type="ARBA" id="ARBA00022741"/>
    </source>
</evidence>
<name>A0AAN6VPH6_9PEZI</name>
<organism evidence="11 12">
    <name type="scientific">Chaetomidium leptoderma</name>
    <dbReference type="NCBI Taxonomy" id="669021"/>
    <lineage>
        <taxon>Eukaryota</taxon>
        <taxon>Fungi</taxon>
        <taxon>Dikarya</taxon>
        <taxon>Ascomycota</taxon>
        <taxon>Pezizomycotina</taxon>
        <taxon>Sordariomycetes</taxon>
        <taxon>Sordariomycetidae</taxon>
        <taxon>Sordariales</taxon>
        <taxon>Chaetomiaceae</taxon>
        <taxon>Chaetomidium</taxon>
    </lineage>
</organism>
<dbReference type="PANTHER" id="PTHR47634">
    <property type="entry name" value="PROTEIN KINASE DOMAIN-CONTAINING PROTEIN-RELATED"/>
    <property type="match status" value="1"/>
</dbReference>
<evidence type="ECO:0000256" key="6">
    <source>
        <dbReference type="ARBA" id="ARBA00022840"/>
    </source>
</evidence>
<evidence type="ECO:0000256" key="1">
    <source>
        <dbReference type="ARBA" id="ARBA00012513"/>
    </source>
</evidence>
<feature type="domain" description="Protein kinase" evidence="10">
    <location>
        <begin position="41"/>
        <end position="392"/>
    </location>
</feature>
<dbReference type="SMART" id="SM00220">
    <property type="entry name" value="S_TKc"/>
    <property type="match status" value="1"/>
</dbReference>
<reference evidence="11" key="1">
    <citation type="journal article" date="2023" name="Mol. Phylogenet. Evol.">
        <title>Genome-scale phylogeny and comparative genomics of the fungal order Sordariales.</title>
        <authorList>
            <person name="Hensen N."/>
            <person name="Bonometti L."/>
            <person name="Westerberg I."/>
            <person name="Brannstrom I.O."/>
            <person name="Guillou S."/>
            <person name="Cros-Aarteil S."/>
            <person name="Calhoun S."/>
            <person name="Haridas S."/>
            <person name="Kuo A."/>
            <person name="Mondo S."/>
            <person name="Pangilinan J."/>
            <person name="Riley R."/>
            <person name="LaButti K."/>
            <person name="Andreopoulos B."/>
            <person name="Lipzen A."/>
            <person name="Chen C."/>
            <person name="Yan M."/>
            <person name="Daum C."/>
            <person name="Ng V."/>
            <person name="Clum A."/>
            <person name="Steindorff A."/>
            <person name="Ohm R.A."/>
            <person name="Martin F."/>
            <person name="Silar P."/>
            <person name="Natvig D.O."/>
            <person name="Lalanne C."/>
            <person name="Gautier V."/>
            <person name="Ament-Velasquez S.L."/>
            <person name="Kruys A."/>
            <person name="Hutchinson M.I."/>
            <person name="Powell A.J."/>
            <person name="Barry K."/>
            <person name="Miller A.N."/>
            <person name="Grigoriev I.V."/>
            <person name="Debuchy R."/>
            <person name="Gladieux P."/>
            <person name="Hiltunen Thoren M."/>
            <person name="Johannesson H."/>
        </authorList>
    </citation>
    <scope>NUCLEOTIDE SEQUENCE</scope>
    <source>
        <strain evidence="11">CBS 538.74</strain>
    </source>
</reference>
<protein>
    <recommendedName>
        <fullName evidence="1">non-specific serine/threonine protein kinase</fullName>
        <ecNumber evidence="1">2.7.11.1</ecNumber>
    </recommendedName>
</protein>
<comment type="catalytic activity">
    <reaction evidence="7">
        <text>L-threonyl-[protein] + ATP = O-phospho-L-threonyl-[protein] + ADP + H(+)</text>
        <dbReference type="Rhea" id="RHEA:46608"/>
        <dbReference type="Rhea" id="RHEA-COMP:11060"/>
        <dbReference type="Rhea" id="RHEA-COMP:11605"/>
        <dbReference type="ChEBI" id="CHEBI:15378"/>
        <dbReference type="ChEBI" id="CHEBI:30013"/>
        <dbReference type="ChEBI" id="CHEBI:30616"/>
        <dbReference type="ChEBI" id="CHEBI:61977"/>
        <dbReference type="ChEBI" id="CHEBI:456216"/>
        <dbReference type="EC" id="2.7.11.1"/>
    </reaction>
</comment>
<comment type="caution">
    <text evidence="11">The sequence shown here is derived from an EMBL/GenBank/DDBJ whole genome shotgun (WGS) entry which is preliminary data.</text>
</comment>
<keyword evidence="6 9" id="KW-0067">ATP-binding</keyword>
<evidence type="ECO:0000256" key="8">
    <source>
        <dbReference type="ARBA" id="ARBA00048679"/>
    </source>
</evidence>
<dbReference type="Gene3D" id="1.10.510.10">
    <property type="entry name" value="Transferase(Phosphotransferase) domain 1"/>
    <property type="match status" value="1"/>
</dbReference>
<keyword evidence="12" id="KW-1185">Reference proteome</keyword>
<dbReference type="SUPFAM" id="SSF56112">
    <property type="entry name" value="Protein kinase-like (PK-like)"/>
    <property type="match status" value="1"/>
</dbReference>
<evidence type="ECO:0000313" key="12">
    <source>
        <dbReference type="Proteomes" id="UP001302745"/>
    </source>
</evidence>
<gene>
    <name evidence="11" type="ORF">C8A00DRAFT_42378</name>
</gene>
<proteinExistence type="predicted"/>
<reference evidence="11" key="2">
    <citation type="submission" date="2023-05" db="EMBL/GenBank/DDBJ databases">
        <authorList>
            <consortium name="Lawrence Berkeley National Laboratory"/>
            <person name="Steindorff A."/>
            <person name="Hensen N."/>
            <person name="Bonometti L."/>
            <person name="Westerberg I."/>
            <person name="Brannstrom I.O."/>
            <person name="Guillou S."/>
            <person name="Cros-Aarteil S."/>
            <person name="Calhoun S."/>
            <person name="Haridas S."/>
            <person name="Kuo A."/>
            <person name="Mondo S."/>
            <person name="Pangilinan J."/>
            <person name="Riley R."/>
            <person name="Labutti K."/>
            <person name="Andreopoulos B."/>
            <person name="Lipzen A."/>
            <person name="Chen C."/>
            <person name="Yanf M."/>
            <person name="Daum C."/>
            <person name="Ng V."/>
            <person name="Clum A."/>
            <person name="Ohm R."/>
            <person name="Martin F."/>
            <person name="Silar P."/>
            <person name="Natvig D."/>
            <person name="Lalanne C."/>
            <person name="Gautier V."/>
            <person name="Ament-Velasquez S.L."/>
            <person name="Kruys A."/>
            <person name="Hutchinson M.I."/>
            <person name="Powell A.J."/>
            <person name="Barry K."/>
            <person name="Miller A.N."/>
            <person name="Grigoriev I.V."/>
            <person name="Debuchy R."/>
            <person name="Gladieux P."/>
            <person name="Thoren M.H."/>
            <person name="Johannesson H."/>
        </authorList>
    </citation>
    <scope>NUCLEOTIDE SEQUENCE</scope>
    <source>
        <strain evidence="11">CBS 538.74</strain>
    </source>
</reference>
<dbReference type="AlphaFoldDB" id="A0AAN6VPH6"/>
<dbReference type="GO" id="GO:0050684">
    <property type="term" value="P:regulation of mRNA processing"/>
    <property type="evidence" value="ECO:0007669"/>
    <property type="project" value="TreeGrafter"/>
</dbReference>
<evidence type="ECO:0000256" key="7">
    <source>
        <dbReference type="ARBA" id="ARBA00047899"/>
    </source>
</evidence>
<keyword evidence="4 9" id="KW-0547">Nucleotide-binding</keyword>
<dbReference type="PROSITE" id="PS50011">
    <property type="entry name" value="PROTEIN_KINASE_DOM"/>
    <property type="match status" value="1"/>
</dbReference>
<evidence type="ECO:0000256" key="3">
    <source>
        <dbReference type="ARBA" id="ARBA00022679"/>
    </source>
</evidence>
<keyword evidence="2" id="KW-0723">Serine/threonine-protein kinase</keyword>
<dbReference type="GO" id="GO:0000245">
    <property type="term" value="P:spliceosomal complex assembly"/>
    <property type="evidence" value="ECO:0007669"/>
    <property type="project" value="TreeGrafter"/>
</dbReference>
<dbReference type="InterPro" id="IPR051334">
    <property type="entry name" value="SRPK"/>
</dbReference>
<dbReference type="PROSITE" id="PS00107">
    <property type="entry name" value="PROTEIN_KINASE_ATP"/>
    <property type="match status" value="1"/>
</dbReference>
<dbReference type="Gene3D" id="3.30.200.20">
    <property type="entry name" value="Phosphorylase Kinase, domain 1"/>
    <property type="match status" value="1"/>
</dbReference>
<keyword evidence="3" id="KW-0808">Transferase</keyword>